<dbReference type="GO" id="GO:0005524">
    <property type="term" value="F:ATP binding"/>
    <property type="evidence" value="ECO:0007669"/>
    <property type="project" value="UniProtKB-KW"/>
</dbReference>
<reference key="2">
    <citation type="submission" date="2011-10" db="EMBL/GenBank/DDBJ databases">
        <title>The genome and transcriptome sequence of Clonorchis sinensis provide insights into the carcinogenic liver fluke.</title>
        <authorList>
            <person name="Wang X."/>
            <person name="Huang Y."/>
            <person name="Chen W."/>
            <person name="Liu H."/>
            <person name="Guo L."/>
            <person name="Chen Y."/>
            <person name="Luo F."/>
            <person name="Zhou W."/>
            <person name="Sun J."/>
            <person name="Mao Q."/>
            <person name="Liang P."/>
            <person name="Zhou C."/>
            <person name="Tian Y."/>
            <person name="Men J."/>
            <person name="Lv X."/>
            <person name="Huang L."/>
            <person name="Zhou J."/>
            <person name="Hu Y."/>
            <person name="Li R."/>
            <person name="Zhang F."/>
            <person name="Lei H."/>
            <person name="Li X."/>
            <person name="Hu X."/>
            <person name="Liang C."/>
            <person name="Xu J."/>
            <person name="Wu Z."/>
            <person name="Yu X."/>
        </authorList>
    </citation>
    <scope>NUCLEOTIDE SEQUENCE</scope>
    <source>
        <strain>Henan</strain>
    </source>
</reference>
<reference evidence="2" key="1">
    <citation type="journal article" date="2011" name="Genome Biol.">
        <title>The draft genome of the carcinogenic human liver fluke Clonorchis sinensis.</title>
        <authorList>
            <person name="Wang X."/>
            <person name="Chen W."/>
            <person name="Huang Y."/>
            <person name="Sun J."/>
            <person name="Men J."/>
            <person name="Liu H."/>
            <person name="Luo F."/>
            <person name="Guo L."/>
            <person name="Lv X."/>
            <person name="Deng C."/>
            <person name="Zhou C."/>
            <person name="Fan Y."/>
            <person name="Li X."/>
            <person name="Huang L."/>
            <person name="Hu Y."/>
            <person name="Liang C."/>
            <person name="Hu X."/>
            <person name="Xu J."/>
            <person name="Yu X."/>
        </authorList>
    </citation>
    <scope>NUCLEOTIDE SEQUENCE [LARGE SCALE GENOMIC DNA]</scope>
    <source>
        <strain evidence="2">Henan</strain>
    </source>
</reference>
<gene>
    <name evidence="2" type="ORF">CLF_103079</name>
</gene>
<keyword evidence="2" id="KW-0547">Nucleotide-binding</keyword>
<feature type="compositionally biased region" description="Basic and acidic residues" evidence="1">
    <location>
        <begin position="302"/>
        <end position="319"/>
    </location>
</feature>
<dbReference type="AlphaFoldDB" id="G7Y913"/>
<protein>
    <submittedName>
        <fullName evidence="2">ATP-binding cassette transporter</fullName>
    </submittedName>
</protein>
<dbReference type="Proteomes" id="UP000008909">
    <property type="component" value="Unassembled WGS sequence"/>
</dbReference>
<name>G7Y913_CLOSI</name>
<evidence type="ECO:0000256" key="1">
    <source>
        <dbReference type="SAM" id="MobiDB-lite"/>
    </source>
</evidence>
<dbReference type="EMBL" id="DF142960">
    <property type="protein sequence ID" value="GAA49448.1"/>
    <property type="molecule type" value="Genomic_DNA"/>
</dbReference>
<sequence length="319" mass="35732">MSDDDAELKDVLIRSLSENGILSRLKVFCNSILYSQAQLRAAVYLALEKHNYNDGMPQTNDAVRTLQANEDVHPKHQHFGRRGRGRLHILQSFPEHLFEGTGPEDLPAFASSVGMCIKNRGVSLVEYVLEIRKYRKSWIACTYDVCLALTNCEDLVNATRIRRECRLMLLDQCFSEHHKATTHKLGRPGSIPALVLPSSGMAVRHRKGATAERFLSSARHMAPTSSGISKSLFKRRHSVYLAAFNVRTPKQAGQRAALALTLDSLGIDKAKEMEETQKAGNARRLFQLIRATGPRKPPVSETIKDRNGTTISNKEERLD</sequence>
<organism evidence="2 3">
    <name type="scientific">Clonorchis sinensis</name>
    <name type="common">Chinese liver fluke</name>
    <dbReference type="NCBI Taxonomy" id="79923"/>
    <lineage>
        <taxon>Eukaryota</taxon>
        <taxon>Metazoa</taxon>
        <taxon>Spiralia</taxon>
        <taxon>Lophotrochozoa</taxon>
        <taxon>Platyhelminthes</taxon>
        <taxon>Trematoda</taxon>
        <taxon>Digenea</taxon>
        <taxon>Opisthorchiida</taxon>
        <taxon>Opisthorchiata</taxon>
        <taxon>Opisthorchiidae</taxon>
        <taxon>Clonorchis</taxon>
    </lineage>
</organism>
<evidence type="ECO:0000313" key="2">
    <source>
        <dbReference type="EMBL" id="GAA49448.1"/>
    </source>
</evidence>
<keyword evidence="2" id="KW-0067">ATP-binding</keyword>
<keyword evidence="3" id="KW-1185">Reference proteome</keyword>
<proteinExistence type="predicted"/>
<evidence type="ECO:0000313" key="3">
    <source>
        <dbReference type="Proteomes" id="UP000008909"/>
    </source>
</evidence>
<feature type="region of interest" description="Disordered" evidence="1">
    <location>
        <begin position="293"/>
        <end position="319"/>
    </location>
</feature>
<accession>G7Y913</accession>